<evidence type="ECO:0000256" key="5">
    <source>
        <dbReference type="ARBA" id="ARBA00022840"/>
    </source>
</evidence>
<dbReference type="InterPro" id="IPR006426">
    <property type="entry name" value="Asn_synth_AEB"/>
</dbReference>
<gene>
    <name evidence="12" type="primary">asnB</name>
    <name evidence="12" type="ORF">H8E41_00105</name>
</gene>
<dbReference type="NCBIfam" id="TIGR01536">
    <property type="entry name" value="asn_synth_AEB"/>
    <property type="match status" value="1"/>
</dbReference>
<dbReference type="Pfam" id="PF00733">
    <property type="entry name" value="Asn_synthase"/>
    <property type="match status" value="1"/>
</dbReference>
<comment type="similarity">
    <text evidence="2">Belongs to the asparagine synthetase family.</text>
</comment>
<dbReference type="CDD" id="cd01991">
    <property type="entry name" value="Asn_synthase_B_C"/>
    <property type="match status" value="1"/>
</dbReference>
<evidence type="ECO:0000256" key="9">
    <source>
        <dbReference type="PIRSR" id="PIRSR001589-2"/>
    </source>
</evidence>
<feature type="site" description="Important for beta-aspartyl-AMP intermediate formation" evidence="10">
    <location>
        <position position="360"/>
    </location>
</feature>
<dbReference type="PANTHER" id="PTHR43284">
    <property type="entry name" value="ASPARAGINE SYNTHETASE (GLUTAMINE-HYDROLYZING)"/>
    <property type="match status" value="1"/>
</dbReference>
<dbReference type="GO" id="GO:0005524">
    <property type="term" value="F:ATP binding"/>
    <property type="evidence" value="ECO:0007669"/>
    <property type="project" value="UniProtKB-KW"/>
</dbReference>
<sequence>MCGIAGIAAFNGVSSPSIPQLKVMCDTIIHRGPDDDGMDIREDIAMGMRRLAIIDLKGGKQPIFNEDESVRTVFNGEIYNFRELRAVLEGKGHVFRTNTDTEVIVHAYEQYGAAFPKYLNGMFAIALHDSRQKKLILVRDHLGIKPLYYFFNSNHLVFGSEIKVLLASGLVPRNLDIGSLDEFIAWEYVPGDKTLFKEINKLKSGEMLEVNLQDPQCRPQIYWDVPSGHEITTLSEEEWFEKVDTKLQECVRRQLVSDVPLGAFLSGGVDSSLIVSAMGPAKTFSIGFDDPTYNELPWARKVAAHLNVDHVDEIITPDITELFEHLVYFLDDPIGDFSIFPTYLVSKMARQHVTVSLSGDGGDELFGGYETYLANAMARQYACAPQIIRDKIIAPCIQALRPRSAKKGLVNKAKRFLEGLEHPETLSHTRWRIFINKSGRASLFTQNAHDAMEKTPYQHIEKLFSKAAKRQPLNQSLYVDVKSYLCDNILVKVDRMSMAVSLESRVPFLDPELVEMAFQIPDHFKVAKGQTKVLLKHIAAKYIPKDCVYRRKEGFSIPIKNWLCNELRPVMEDLLSPLKLSSDGIFNNKTVERLKNEHLSGRKNHSHVLWSLMVFQAWKKRWLEV</sequence>
<evidence type="ECO:0000256" key="6">
    <source>
        <dbReference type="ARBA" id="ARBA00022962"/>
    </source>
</evidence>
<dbReference type="CDD" id="cd00712">
    <property type="entry name" value="AsnB"/>
    <property type="match status" value="1"/>
</dbReference>
<dbReference type="InterPro" id="IPR051786">
    <property type="entry name" value="ASN_synthetase/amidase"/>
</dbReference>
<keyword evidence="6 8" id="KW-0315">Glutamine amidotransferase</keyword>
<name>A0A8J6TAB5_9BACT</name>
<dbReference type="InterPro" id="IPR017932">
    <property type="entry name" value="GATase_2_dom"/>
</dbReference>
<evidence type="ECO:0000259" key="11">
    <source>
        <dbReference type="PROSITE" id="PS51278"/>
    </source>
</evidence>
<protein>
    <recommendedName>
        <fullName evidence="3">asparagine synthase (glutamine-hydrolyzing)</fullName>
        <ecNumber evidence="3">6.3.5.4</ecNumber>
    </recommendedName>
</protein>
<reference evidence="12 13" key="1">
    <citation type="submission" date="2020-08" db="EMBL/GenBank/DDBJ databases">
        <title>Bridging the membrane lipid divide: bacteria of the FCB group superphylum have the potential to synthesize archaeal ether lipids.</title>
        <authorList>
            <person name="Villanueva L."/>
            <person name="Von Meijenfeldt F.A.B."/>
            <person name="Westbye A.B."/>
            <person name="Yadav S."/>
            <person name="Hopmans E.C."/>
            <person name="Dutilh B.E."/>
            <person name="Sinninghe Damste J.S."/>
        </authorList>
    </citation>
    <scope>NUCLEOTIDE SEQUENCE [LARGE SCALE GENOMIC DNA]</scope>
    <source>
        <strain evidence="12">NIOZ-UU47</strain>
    </source>
</reference>
<dbReference type="AlphaFoldDB" id="A0A8J6TAB5"/>
<dbReference type="SUPFAM" id="SSF56235">
    <property type="entry name" value="N-terminal nucleophile aminohydrolases (Ntn hydrolases)"/>
    <property type="match status" value="1"/>
</dbReference>
<dbReference type="Gene3D" id="3.40.50.620">
    <property type="entry name" value="HUPs"/>
    <property type="match status" value="1"/>
</dbReference>
<evidence type="ECO:0000256" key="1">
    <source>
        <dbReference type="ARBA" id="ARBA00005187"/>
    </source>
</evidence>
<keyword evidence="8" id="KW-0061">Asparagine biosynthesis</keyword>
<comment type="catalytic activity">
    <reaction evidence="7">
        <text>L-aspartate + L-glutamine + ATP + H2O = L-asparagine + L-glutamate + AMP + diphosphate + H(+)</text>
        <dbReference type="Rhea" id="RHEA:12228"/>
        <dbReference type="ChEBI" id="CHEBI:15377"/>
        <dbReference type="ChEBI" id="CHEBI:15378"/>
        <dbReference type="ChEBI" id="CHEBI:29985"/>
        <dbReference type="ChEBI" id="CHEBI:29991"/>
        <dbReference type="ChEBI" id="CHEBI:30616"/>
        <dbReference type="ChEBI" id="CHEBI:33019"/>
        <dbReference type="ChEBI" id="CHEBI:58048"/>
        <dbReference type="ChEBI" id="CHEBI:58359"/>
        <dbReference type="ChEBI" id="CHEBI:456215"/>
        <dbReference type="EC" id="6.3.5.4"/>
    </reaction>
</comment>
<dbReference type="InterPro" id="IPR001962">
    <property type="entry name" value="Asn_synthase"/>
</dbReference>
<dbReference type="SUPFAM" id="SSF52402">
    <property type="entry name" value="Adenine nucleotide alpha hydrolases-like"/>
    <property type="match status" value="1"/>
</dbReference>
<evidence type="ECO:0000256" key="3">
    <source>
        <dbReference type="ARBA" id="ARBA00012737"/>
    </source>
</evidence>
<dbReference type="Pfam" id="PF13537">
    <property type="entry name" value="GATase_7"/>
    <property type="match status" value="1"/>
</dbReference>
<keyword evidence="5 9" id="KW-0067">ATP-binding</keyword>
<dbReference type="PROSITE" id="PS51278">
    <property type="entry name" value="GATASE_TYPE_2"/>
    <property type="match status" value="1"/>
</dbReference>
<evidence type="ECO:0000256" key="4">
    <source>
        <dbReference type="ARBA" id="ARBA00022741"/>
    </source>
</evidence>
<feature type="active site" description="For GATase activity" evidence="8">
    <location>
        <position position="2"/>
    </location>
</feature>
<evidence type="ECO:0000256" key="2">
    <source>
        <dbReference type="ARBA" id="ARBA00005752"/>
    </source>
</evidence>
<keyword evidence="4 9" id="KW-0547">Nucleotide-binding</keyword>
<dbReference type="GO" id="GO:0006529">
    <property type="term" value="P:asparagine biosynthetic process"/>
    <property type="evidence" value="ECO:0007669"/>
    <property type="project" value="UniProtKB-KW"/>
</dbReference>
<comment type="pathway">
    <text evidence="1">Amino-acid biosynthesis; L-asparagine biosynthesis; L-asparagine from L-aspartate (L-Gln route): step 1/1.</text>
</comment>
<keyword evidence="12" id="KW-0436">Ligase</keyword>
<feature type="binding site" evidence="9">
    <location>
        <position position="286"/>
    </location>
    <ligand>
        <name>ATP</name>
        <dbReference type="ChEBI" id="CHEBI:30616"/>
    </ligand>
</feature>
<dbReference type="InterPro" id="IPR029055">
    <property type="entry name" value="Ntn_hydrolases_N"/>
</dbReference>
<evidence type="ECO:0000256" key="7">
    <source>
        <dbReference type="ARBA" id="ARBA00048741"/>
    </source>
</evidence>
<accession>A0A8J6TAB5</accession>
<dbReference type="Gene3D" id="3.60.20.10">
    <property type="entry name" value="Glutamine Phosphoribosylpyrophosphate, subunit 1, domain 1"/>
    <property type="match status" value="1"/>
</dbReference>
<dbReference type="GO" id="GO:0005829">
    <property type="term" value="C:cytosol"/>
    <property type="evidence" value="ECO:0007669"/>
    <property type="project" value="TreeGrafter"/>
</dbReference>
<evidence type="ECO:0000313" key="12">
    <source>
        <dbReference type="EMBL" id="MBC8316279.1"/>
    </source>
</evidence>
<evidence type="ECO:0000256" key="10">
    <source>
        <dbReference type="PIRSR" id="PIRSR001589-3"/>
    </source>
</evidence>
<evidence type="ECO:0000256" key="8">
    <source>
        <dbReference type="PIRSR" id="PIRSR001589-1"/>
    </source>
</evidence>
<feature type="binding site" evidence="9">
    <location>
        <begin position="358"/>
        <end position="359"/>
    </location>
    <ligand>
        <name>ATP</name>
        <dbReference type="ChEBI" id="CHEBI:30616"/>
    </ligand>
</feature>
<proteinExistence type="inferred from homology"/>
<comment type="caution">
    <text evidence="12">The sequence shown here is derived from an EMBL/GenBank/DDBJ whole genome shotgun (WGS) entry which is preliminary data.</text>
</comment>
<dbReference type="GO" id="GO:0004066">
    <property type="term" value="F:asparagine synthase (glutamine-hydrolyzing) activity"/>
    <property type="evidence" value="ECO:0007669"/>
    <property type="project" value="UniProtKB-EC"/>
</dbReference>
<keyword evidence="8" id="KW-0028">Amino-acid biosynthesis</keyword>
<dbReference type="EC" id="6.3.5.4" evidence="3"/>
<dbReference type="PIRSF" id="PIRSF001589">
    <property type="entry name" value="Asn_synthetase_glu-h"/>
    <property type="match status" value="1"/>
</dbReference>
<evidence type="ECO:0000313" key="13">
    <source>
        <dbReference type="Proteomes" id="UP000614424"/>
    </source>
</evidence>
<dbReference type="InterPro" id="IPR033738">
    <property type="entry name" value="AsnB_N"/>
</dbReference>
<organism evidence="12 13">
    <name type="scientific">Candidatus Desulfobia pelagia</name>
    <dbReference type="NCBI Taxonomy" id="2841692"/>
    <lineage>
        <taxon>Bacteria</taxon>
        <taxon>Pseudomonadati</taxon>
        <taxon>Thermodesulfobacteriota</taxon>
        <taxon>Desulfobulbia</taxon>
        <taxon>Desulfobulbales</taxon>
        <taxon>Desulfobulbaceae</taxon>
        <taxon>Candidatus Desulfobia</taxon>
    </lineage>
</organism>
<dbReference type="EMBL" id="JACNJZ010000008">
    <property type="protein sequence ID" value="MBC8316279.1"/>
    <property type="molecule type" value="Genomic_DNA"/>
</dbReference>
<dbReference type="Proteomes" id="UP000614424">
    <property type="component" value="Unassembled WGS sequence"/>
</dbReference>
<feature type="domain" description="Glutamine amidotransferase type-2" evidence="11">
    <location>
        <begin position="2"/>
        <end position="213"/>
    </location>
</feature>
<dbReference type="PANTHER" id="PTHR43284:SF1">
    <property type="entry name" value="ASPARAGINE SYNTHETASE"/>
    <property type="match status" value="1"/>
</dbReference>
<dbReference type="InterPro" id="IPR014729">
    <property type="entry name" value="Rossmann-like_a/b/a_fold"/>
</dbReference>
<feature type="binding site" evidence="9">
    <location>
        <position position="100"/>
    </location>
    <ligand>
        <name>L-glutamine</name>
        <dbReference type="ChEBI" id="CHEBI:58359"/>
    </ligand>
</feature>